<reference evidence="1" key="1">
    <citation type="submission" date="2023-04" db="EMBL/GenBank/DDBJ databases">
        <authorList>
            <consortium name="ELIXIR-Norway"/>
        </authorList>
    </citation>
    <scope>NUCLEOTIDE SEQUENCE [LARGE SCALE GENOMIC DNA]</scope>
</reference>
<dbReference type="Proteomes" id="UP001176941">
    <property type="component" value="Chromosome Y"/>
</dbReference>
<sequence length="66" mass="7447">MAVGTMTLVHRRIMLPREKGRCSHSKTASELTRGVVPKLERQHILLILIVRMSDPGALNSSRKKLQ</sequence>
<gene>
    <name evidence="1" type="ORF">MRATA1EN1_LOCUS30304</name>
</gene>
<name>A0ABN9A4Y1_RANTA</name>
<proteinExistence type="predicted"/>
<evidence type="ECO:0000313" key="2">
    <source>
        <dbReference type="Proteomes" id="UP001176941"/>
    </source>
</evidence>
<evidence type="ECO:0000313" key="1">
    <source>
        <dbReference type="EMBL" id="CAI9181342.1"/>
    </source>
</evidence>
<organism evidence="1 2">
    <name type="scientific">Rangifer tarandus platyrhynchus</name>
    <name type="common">Svalbard reindeer</name>
    <dbReference type="NCBI Taxonomy" id="3082113"/>
    <lineage>
        <taxon>Eukaryota</taxon>
        <taxon>Metazoa</taxon>
        <taxon>Chordata</taxon>
        <taxon>Craniata</taxon>
        <taxon>Vertebrata</taxon>
        <taxon>Euteleostomi</taxon>
        <taxon>Mammalia</taxon>
        <taxon>Eutheria</taxon>
        <taxon>Laurasiatheria</taxon>
        <taxon>Artiodactyla</taxon>
        <taxon>Ruminantia</taxon>
        <taxon>Pecora</taxon>
        <taxon>Cervidae</taxon>
        <taxon>Odocoileinae</taxon>
        <taxon>Rangifer</taxon>
    </lineage>
</organism>
<keyword evidence="2" id="KW-1185">Reference proteome</keyword>
<accession>A0ABN9A4Y1</accession>
<dbReference type="EMBL" id="OX460344">
    <property type="protein sequence ID" value="CAI9181342.1"/>
    <property type="molecule type" value="Genomic_DNA"/>
</dbReference>
<protein>
    <submittedName>
        <fullName evidence="1">Uncharacterized protein</fullName>
    </submittedName>
</protein>